<dbReference type="Pfam" id="PF01613">
    <property type="entry name" value="Flavin_Reduct"/>
    <property type="match status" value="1"/>
</dbReference>
<keyword evidence="2" id="KW-0285">Flavoprotein</keyword>
<dbReference type="InterPro" id="IPR052174">
    <property type="entry name" value="Flavoredoxin"/>
</dbReference>
<evidence type="ECO:0000313" key="5">
    <source>
        <dbReference type="EMBL" id="MBP1850212.1"/>
    </source>
</evidence>
<dbReference type="RefSeq" id="WP_209943841.1">
    <property type="nucleotide sequence ID" value="NZ_JAGGJU010000004.1"/>
</dbReference>
<dbReference type="InterPro" id="IPR012349">
    <property type="entry name" value="Split_barrel_FMN-bd"/>
</dbReference>
<feature type="domain" description="Flavin reductase like" evidence="4">
    <location>
        <begin position="19"/>
        <end position="170"/>
    </location>
</feature>
<evidence type="ECO:0000259" key="4">
    <source>
        <dbReference type="SMART" id="SM00903"/>
    </source>
</evidence>
<evidence type="ECO:0000313" key="6">
    <source>
        <dbReference type="Proteomes" id="UP000759443"/>
    </source>
</evidence>
<accession>A0ABS4DX12</accession>
<proteinExistence type="inferred from homology"/>
<dbReference type="InterPro" id="IPR002563">
    <property type="entry name" value="Flavin_Rdtase-like_dom"/>
</dbReference>
<comment type="cofactor">
    <cofactor evidence="1">
        <name>FMN</name>
        <dbReference type="ChEBI" id="CHEBI:58210"/>
    </cofactor>
</comment>
<dbReference type="Proteomes" id="UP000759443">
    <property type="component" value="Unassembled WGS sequence"/>
</dbReference>
<comment type="caution">
    <text evidence="5">The sequence shown here is derived from an EMBL/GenBank/DDBJ whole genome shotgun (WGS) entry which is preliminary data.</text>
</comment>
<protein>
    <submittedName>
        <fullName evidence="5">Flavin reductase (DIM6/NTAB) family NADH-FMN oxidoreductase RutF</fullName>
    </submittedName>
</protein>
<dbReference type="Gene3D" id="2.30.110.10">
    <property type="entry name" value="Electron Transport, Fmn-binding Protein, Chain A"/>
    <property type="match status" value="1"/>
</dbReference>
<evidence type="ECO:0000256" key="3">
    <source>
        <dbReference type="ARBA" id="ARBA00038054"/>
    </source>
</evidence>
<comment type="similarity">
    <text evidence="3">Belongs to the flavoredoxin family.</text>
</comment>
<organism evidence="5 6">
    <name type="scientific">Rhizobium halophytocola</name>
    <dbReference type="NCBI Taxonomy" id="735519"/>
    <lineage>
        <taxon>Bacteria</taxon>
        <taxon>Pseudomonadati</taxon>
        <taxon>Pseudomonadota</taxon>
        <taxon>Alphaproteobacteria</taxon>
        <taxon>Hyphomicrobiales</taxon>
        <taxon>Rhizobiaceae</taxon>
        <taxon>Rhizobium/Agrobacterium group</taxon>
        <taxon>Rhizobium</taxon>
    </lineage>
</organism>
<dbReference type="PANTHER" id="PTHR43567:SF1">
    <property type="entry name" value="FLAVOREDOXIN"/>
    <property type="match status" value="1"/>
</dbReference>
<name>A0ABS4DX12_9HYPH</name>
<dbReference type="PANTHER" id="PTHR43567">
    <property type="entry name" value="FLAVOREDOXIN-RELATED-RELATED"/>
    <property type="match status" value="1"/>
</dbReference>
<dbReference type="SUPFAM" id="SSF50475">
    <property type="entry name" value="FMN-binding split barrel"/>
    <property type="match status" value="1"/>
</dbReference>
<keyword evidence="6" id="KW-1185">Reference proteome</keyword>
<dbReference type="EMBL" id="JAGGJU010000004">
    <property type="protein sequence ID" value="MBP1850212.1"/>
    <property type="molecule type" value="Genomic_DNA"/>
</dbReference>
<evidence type="ECO:0000256" key="1">
    <source>
        <dbReference type="ARBA" id="ARBA00001917"/>
    </source>
</evidence>
<sequence>MPHPAYAKSEYPVARIRHFLEAGPTVLISSSWRNRSNIMAHGWLTVMEFSPSLVGAMISAGNHSFEMIRASEECVINIPDASLVDTVAKIGNSSGAQVDKFAEFGLTKMPADAVEAPLIGECFASFECHLHDGRLIDDYNFFIFEVVKAHVSDYAEEMKMLHYRGDGIFTLSGETIERKALFTKVS</sequence>
<reference evidence="5 6" key="1">
    <citation type="submission" date="2021-03" db="EMBL/GenBank/DDBJ databases">
        <title>Genomic Encyclopedia of Type Strains, Phase IV (KMG-IV): sequencing the most valuable type-strain genomes for metagenomic binning, comparative biology and taxonomic classification.</title>
        <authorList>
            <person name="Goeker M."/>
        </authorList>
    </citation>
    <scope>NUCLEOTIDE SEQUENCE [LARGE SCALE GENOMIC DNA]</scope>
    <source>
        <strain evidence="5 6">DSM 21600</strain>
    </source>
</reference>
<evidence type="ECO:0000256" key="2">
    <source>
        <dbReference type="ARBA" id="ARBA00022630"/>
    </source>
</evidence>
<dbReference type="SMART" id="SM00903">
    <property type="entry name" value="Flavin_Reduct"/>
    <property type="match status" value="1"/>
</dbReference>
<gene>
    <name evidence="5" type="ORF">J2Z17_001646</name>
</gene>